<keyword evidence="2" id="KW-0812">Transmembrane</keyword>
<comment type="caution">
    <text evidence="3">The sequence shown here is derived from an EMBL/GenBank/DDBJ whole genome shotgun (WGS) entry which is preliminary data.</text>
</comment>
<dbReference type="Proteomes" id="UP000054630">
    <property type="component" value="Unassembled WGS sequence"/>
</dbReference>
<evidence type="ECO:0000313" key="3">
    <source>
        <dbReference type="EMBL" id="KRX21411.1"/>
    </source>
</evidence>
<protein>
    <submittedName>
        <fullName evidence="3">Uncharacterized protein</fullName>
    </submittedName>
</protein>
<gene>
    <name evidence="3" type="ORF">T07_4836</name>
</gene>
<feature type="transmembrane region" description="Helical" evidence="2">
    <location>
        <begin position="64"/>
        <end position="84"/>
    </location>
</feature>
<evidence type="ECO:0000313" key="4">
    <source>
        <dbReference type="Proteomes" id="UP000054630"/>
    </source>
</evidence>
<evidence type="ECO:0000256" key="2">
    <source>
        <dbReference type="SAM" id="Phobius"/>
    </source>
</evidence>
<reference evidence="3 4" key="1">
    <citation type="submission" date="2015-01" db="EMBL/GenBank/DDBJ databases">
        <title>Evolution of Trichinella species and genotypes.</title>
        <authorList>
            <person name="Korhonen P.K."/>
            <person name="Edoardo P."/>
            <person name="Giuseppe L.R."/>
            <person name="Gasser R.B."/>
        </authorList>
    </citation>
    <scope>NUCLEOTIDE SEQUENCE [LARGE SCALE GENOMIC DNA]</scope>
    <source>
        <strain evidence="3">ISS37</strain>
    </source>
</reference>
<sequence length="88" mass="9751">MEAQMENNDNINTTSSFPDSKMKRMSQKSINLINIFSSVIFFIHNFNYVKSESASEMAGSARDAASLTVILCLVCMSLKSISLVDKCC</sequence>
<feature type="region of interest" description="Disordered" evidence="1">
    <location>
        <begin position="1"/>
        <end position="20"/>
    </location>
</feature>
<organism evidence="3 4">
    <name type="scientific">Trichinella nelsoni</name>
    <dbReference type="NCBI Taxonomy" id="6336"/>
    <lineage>
        <taxon>Eukaryota</taxon>
        <taxon>Metazoa</taxon>
        <taxon>Ecdysozoa</taxon>
        <taxon>Nematoda</taxon>
        <taxon>Enoplea</taxon>
        <taxon>Dorylaimia</taxon>
        <taxon>Trichinellida</taxon>
        <taxon>Trichinellidae</taxon>
        <taxon>Trichinella</taxon>
    </lineage>
</organism>
<proteinExistence type="predicted"/>
<keyword evidence="2" id="KW-1133">Transmembrane helix</keyword>
<name>A0A0V0S3Q8_9BILA</name>
<dbReference type="EMBL" id="JYDL01000039">
    <property type="protein sequence ID" value="KRX21411.1"/>
    <property type="molecule type" value="Genomic_DNA"/>
</dbReference>
<feature type="transmembrane region" description="Helical" evidence="2">
    <location>
        <begin position="30"/>
        <end position="49"/>
    </location>
</feature>
<feature type="compositionally biased region" description="Polar residues" evidence="1">
    <location>
        <begin position="1"/>
        <end position="18"/>
    </location>
</feature>
<evidence type="ECO:0000256" key="1">
    <source>
        <dbReference type="SAM" id="MobiDB-lite"/>
    </source>
</evidence>
<keyword evidence="4" id="KW-1185">Reference proteome</keyword>
<accession>A0A0V0S3Q8</accession>
<keyword evidence="2" id="KW-0472">Membrane</keyword>
<dbReference type="AlphaFoldDB" id="A0A0V0S3Q8"/>